<proteinExistence type="predicted"/>
<keyword evidence="2 7" id="KW-0378">Hydrolase</keyword>
<feature type="transmembrane region" description="Helical" evidence="9">
    <location>
        <begin position="2452"/>
        <end position="2472"/>
    </location>
</feature>
<keyword evidence="4 7" id="KW-0067">ATP-binding</keyword>
<dbReference type="PANTHER" id="PTHR21529:SF4">
    <property type="entry name" value="TPR AND ANKYRIN REPEAT-CONTAINING PROTEIN 1"/>
    <property type="match status" value="1"/>
</dbReference>
<dbReference type="EMBL" id="CAHIKZ030003142">
    <property type="protein sequence ID" value="CAE1296780.1"/>
    <property type="molecule type" value="Genomic_DNA"/>
</dbReference>
<evidence type="ECO:0000256" key="9">
    <source>
        <dbReference type="SAM" id="Phobius"/>
    </source>
</evidence>
<feature type="region of interest" description="Disordered" evidence="8">
    <location>
        <begin position="1380"/>
        <end position="1410"/>
    </location>
</feature>
<evidence type="ECO:0000256" key="4">
    <source>
        <dbReference type="ARBA" id="ARBA00022840"/>
    </source>
</evidence>
<dbReference type="GO" id="GO:0004386">
    <property type="term" value="F:helicase activity"/>
    <property type="evidence" value="ECO:0007669"/>
    <property type="project" value="UniProtKB-UniRule"/>
</dbReference>
<feature type="transmembrane region" description="Helical" evidence="9">
    <location>
        <begin position="2421"/>
        <end position="2445"/>
    </location>
</feature>
<evidence type="ECO:0000313" key="11">
    <source>
        <dbReference type="EMBL" id="CAE1296780.1"/>
    </source>
</evidence>
<keyword evidence="9" id="KW-1133">Transmembrane helix</keyword>
<feature type="repeat" description="TPR" evidence="6">
    <location>
        <begin position="368"/>
        <end position="401"/>
    </location>
</feature>
<evidence type="ECO:0000313" key="12">
    <source>
        <dbReference type="Proteomes" id="UP000597762"/>
    </source>
</evidence>
<dbReference type="Pfam" id="PF00580">
    <property type="entry name" value="UvrD-helicase"/>
    <property type="match status" value="1"/>
</dbReference>
<keyword evidence="9" id="KW-0472">Membrane</keyword>
<evidence type="ECO:0000256" key="8">
    <source>
        <dbReference type="SAM" id="MobiDB-lite"/>
    </source>
</evidence>
<dbReference type="Gene3D" id="1.10.10.160">
    <property type="match status" value="1"/>
</dbReference>
<dbReference type="InterPro" id="IPR011990">
    <property type="entry name" value="TPR-like_helical_dom_sf"/>
</dbReference>
<dbReference type="SUPFAM" id="SSF48403">
    <property type="entry name" value="Ankyrin repeat"/>
    <property type="match status" value="2"/>
</dbReference>
<dbReference type="InterPro" id="IPR027417">
    <property type="entry name" value="P-loop_NTPase"/>
</dbReference>
<dbReference type="Gene3D" id="3.40.50.300">
    <property type="entry name" value="P-loop containing nucleotide triphosphate hydrolases"/>
    <property type="match status" value="2"/>
</dbReference>
<evidence type="ECO:0000259" key="10">
    <source>
        <dbReference type="PROSITE" id="PS51198"/>
    </source>
</evidence>
<organism evidence="11 12">
    <name type="scientific">Acanthosepion pharaonis</name>
    <name type="common">Pharaoh cuttlefish</name>
    <name type="synonym">Sepia pharaonis</name>
    <dbReference type="NCBI Taxonomy" id="158019"/>
    <lineage>
        <taxon>Eukaryota</taxon>
        <taxon>Metazoa</taxon>
        <taxon>Spiralia</taxon>
        <taxon>Lophotrochozoa</taxon>
        <taxon>Mollusca</taxon>
        <taxon>Cephalopoda</taxon>
        <taxon>Coleoidea</taxon>
        <taxon>Decapodiformes</taxon>
        <taxon>Sepiida</taxon>
        <taxon>Sepiina</taxon>
        <taxon>Sepiidae</taxon>
        <taxon>Acanthosepion</taxon>
    </lineage>
</organism>
<evidence type="ECO:0000256" key="7">
    <source>
        <dbReference type="PROSITE-ProRule" id="PRU00560"/>
    </source>
</evidence>
<feature type="compositionally biased region" description="Polar residues" evidence="8">
    <location>
        <begin position="965"/>
        <end position="982"/>
    </location>
</feature>
<evidence type="ECO:0000256" key="1">
    <source>
        <dbReference type="ARBA" id="ARBA00022741"/>
    </source>
</evidence>
<dbReference type="SUPFAM" id="SSF52540">
    <property type="entry name" value="P-loop containing nucleoside triphosphate hydrolases"/>
    <property type="match status" value="1"/>
</dbReference>
<dbReference type="InterPro" id="IPR019734">
    <property type="entry name" value="TPR_rpt"/>
</dbReference>
<keyword evidence="9" id="KW-0812">Transmembrane</keyword>
<dbReference type="InterPro" id="IPR013986">
    <property type="entry name" value="DExx_box_DNA_helicase_dom_sf"/>
</dbReference>
<feature type="compositionally biased region" description="Acidic residues" evidence="8">
    <location>
        <begin position="1394"/>
        <end position="1410"/>
    </location>
</feature>
<name>A0A812DDX8_ACAPH</name>
<evidence type="ECO:0000256" key="2">
    <source>
        <dbReference type="ARBA" id="ARBA00022801"/>
    </source>
</evidence>
<dbReference type="InterPro" id="IPR036770">
    <property type="entry name" value="Ankyrin_rpt-contain_sf"/>
</dbReference>
<feature type="compositionally biased region" description="Polar residues" evidence="8">
    <location>
        <begin position="1304"/>
        <end position="1327"/>
    </location>
</feature>
<dbReference type="SMART" id="SM00028">
    <property type="entry name" value="TPR"/>
    <property type="match status" value="7"/>
</dbReference>
<keyword evidence="12" id="KW-1185">Reference proteome</keyword>
<evidence type="ECO:0000256" key="3">
    <source>
        <dbReference type="ARBA" id="ARBA00022806"/>
    </source>
</evidence>
<comment type="caution">
    <text evidence="11">The sequence shown here is derived from an EMBL/GenBank/DDBJ whole genome shotgun (WGS) entry which is preliminary data.</text>
</comment>
<keyword evidence="6" id="KW-0802">TPR repeat</keyword>
<dbReference type="InterPro" id="IPR014016">
    <property type="entry name" value="UvrD-like_ATP-bd"/>
</dbReference>
<feature type="transmembrane region" description="Helical" evidence="9">
    <location>
        <begin position="2334"/>
        <end position="2360"/>
    </location>
</feature>
<feature type="transmembrane region" description="Helical" evidence="9">
    <location>
        <begin position="2478"/>
        <end position="2499"/>
    </location>
</feature>
<feature type="region of interest" description="Disordered" evidence="8">
    <location>
        <begin position="1304"/>
        <end position="1335"/>
    </location>
</feature>
<feature type="domain" description="UvrD-like helicase ATP-binding" evidence="10">
    <location>
        <begin position="1638"/>
        <end position="2083"/>
    </location>
</feature>
<dbReference type="InterPro" id="IPR039904">
    <property type="entry name" value="TRANK1"/>
</dbReference>
<protein>
    <recommendedName>
        <fullName evidence="10">UvrD-like helicase ATP-binding domain-containing protein</fullName>
    </recommendedName>
</protein>
<keyword evidence="5" id="KW-0040">ANK repeat</keyword>
<dbReference type="PROSITE" id="PS50088">
    <property type="entry name" value="ANK_REPEAT"/>
    <property type="match status" value="1"/>
</dbReference>
<dbReference type="SUPFAM" id="SSF48452">
    <property type="entry name" value="TPR-like"/>
    <property type="match status" value="2"/>
</dbReference>
<dbReference type="PANTHER" id="PTHR21529">
    <property type="entry name" value="MAMMARY TURMOR VIRUS RECEPTOR HOMOLOG 1, 2 MTVR1, 2"/>
    <property type="match status" value="1"/>
</dbReference>
<evidence type="ECO:0000256" key="6">
    <source>
        <dbReference type="PROSITE-ProRule" id="PRU00339"/>
    </source>
</evidence>
<dbReference type="OrthoDB" id="3156807at2759"/>
<accession>A0A812DDX8</accession>
<feature type="compositionally biased region" description="Low complexity" evidence="8">
    <location>
        <begin position="983"/>
        <end position="993"/>
    </location>
</feature>
<keyword evidence="1 7" id="KW-0547">Nucleotide-binding</keyword>
<dbReference type="PROSITE" id="PS50005">
    <property type="entry name" value="TPR"/>
    <property type="match status" value="1"/>
</dbReference>
<dbReference type="SMART" id="SM00248">
    <property type="entry name" value="ANK"/>
    <property type="match status" value="6"/>
</dbReference>
<dbReference type="PROSITE" id="PS51198">
    <property type="entry name" value="UVRD_HELICASE_ATP_BIND"/>
    <property type="match status" value="1"/>
</dbReference>
<evidence type="ECO:0000256" key="5">
    <source>
        <dbReference type="PROSITE-ProRule" id="PRU00023"/>
    </source>
</evidence>
<reference evidence="11" key="1">
    <citation type="submission" date="2021-01" db="EMBL/GenBank/DDBJ databases">
        <authorList>
            <person name="Li R."/>
            <person name="Bekaert M."/>
        </authorList>
    </citation>
    <scope>NUCLEOTIDE SEQUENCE</scope>
    <source>
        <strain evidence="11">Farmed</strain>
    </source>
</reference>
<sequence length="3139" mass="363223">MDDGYLLRNSESLYFARVDPDHAIVLFNISNEKAQKCIRDGDYMEALHMFKLALSFKLPDTLKSLIHLEIAKLLVILKNYQGAREAAYISINFEPSFEALKLMFNIILKSEGPNVALSNWLHFYREYTSNEEISIYSLHEIVVLIINYKDQLNKHILQSIHTKPPKLQLEKVLVELSESNNWLAIAHLVLGLFPNESVLPGAAKNCRMTGISVAKLLIQYKDKVKYWVDSLAAAIIEGGSPVEELWMICKQPPLHTASEIAVKSGFFQLYTVVAKLFHQNGSLDAKNPEGFTVIKYLEEKGYQSNTNYKNIMEINQQIRGKPEDEQNQEGMLTKNAKTAIDQHRYDDALQYYFQILSILDEANVAGRAKYFRNISLVYSYQKRYDKSLEFAEKCLSIFPSFGKAYWRKAQVLQVLNRPHLACHTYLTGLAYSENPLEFLSQAVKQLENNIQQKKHDFKECLPLFQKVDQVLWSKFLAQASKDAKWTSIKLVVIGPPNGVPLANDFDASQISLSTLFDTLKSEESLRKPCHMMLLKLLKQGTEIQTLSQNPDEIFHMLVKLVLLTQSCDVLEYVLKRNPLTPTKENEMLLHTAVKHGNVSSELCFRVVHLLLQKGINPKATDNSGKKALDYISEKFTMTGALLQIYTPNLELDSNLLKEIGNKYFKNKKYEIACSYYTVGIAMLGRQKENSDLSAHLHGNRCECYIKMKEYSYANKDASFAAEMRPDWYKVHYRLSKIYRHVNEALAYVTLYKAYSLLEVDPENSLRQDIVRELCCLKIEENQINFIDMNFDDLLIASANFMKKKEYFFARYIFIYFLQDCPMPWKIKENVFNISCFCSEEAILSSNDVFQEALIGFLASGADLRNLSIYKGDTYLHAASIMASRYGYGQLLMYILEKRTIRLSEINLIDSSGKTALYRILNEPHTFLKDRVIQVLMEYGAQSKNFPKNFPPEKVLSKNDYLTINDSRQTSSNKKNAKSEQMNSSKSQSTTKTSVLVPKADAASKPLDPCTECQKIYNNALEKQKFGAGVKICESLVELCRLNHKGKLHEQWVSKSIDLIVDQLEHSDILAIPACLLSLKASPFLKIVQKLASAKKWLCMHQAFESYRQKYEGRYLGNFASSMTVADFLNSINFKEKVDTYGKILTCLINNGAIIGKDPHLNKTALEVCIANGVYRAILILLKNGVDPSLLTLSPGDTPLHAAAEIALRKDVGYFELFEYLLKLHDSDPTKYSYLNMSCVDKSQQTLFHVACRIKYSKNSLKLVQILNKRGLPSDVPDAAGKIPYQYISQNESDRRNNYLVHSSAETVPTKCESSSRNSTPESGNSIDPSKKAKPQIEMVKTERKMNKEGMKASLKKKIDNVPYHKCRELHILSFHKENKNVDNRSTSGLKEEAQSTEDLEDLSENETDEREEIDLLNSNAFEKLEWEVECTSNVWKTLHDKNLPYKRRKQAVYKIQQLASGNWHRTCYKKVKDMPQTLKLFTIKLSRTSRIVWELAIAFSPRCSDMKRVLDGNSGLESGQIYSEVIRVWAVVFDMKNLKHVVAQIVKSHERGESCLVQKQLESVNDGQDCLKDDTKRLPRLFAESQLDKNRLDLQHFCPPASDRDDEYHIIKFYSFSTAIVSSMLQMDHSRNVDFPFQVTELEYRIINLSSKAPIILLGRSGTGKTTCCLYRLWMNFVNYWSKVTLIDDPIYPNNFVGMRRPEDCEQHERDEDEKKAEHEATENQTKELPLENEANLDTAGCSDVNRNRPAFVHLRQLFVTKNGVLCNEVLKNFRELSHGSEVTNKYMGVEEPILPPTFQEITNQHFPLFLTSKKLWLILDASLNPPYFFPRNADNSLKSKVMGWSDEDHLAFLPNLDDDDENEDSSFALPYDFLAQQNKVTYQRREVTYEIFLQLWPEINKPASGYHPSLVWIEIISFIKGSFEALNTKNGYLSEEQYISIGRKRAPNFTGERDKVYQLFWKYHQKKRQKKMFDECDVVFNLCKRLQEETQFPCPLHEIYVDETQDFTQAELCLLIQLSENPNQMFLTGDTAQNIMRGVSFRFSDLKSLFFYAKEQSASSKRSQAIHCPKSLYKLPHNYRSHQGILKLASSVIDILFRYFSDSFDPMQKDQGLFDGPKPKLLEFCSLENLAMLLRRDKQQASNIEFGAHQAILVVNNESREKLPEVLSTGLVLTIFEAKGLEFDDVLLYNFFQDSQASKEWRVVTEFLQELVKSQTKDQSNNQENLLEIDMDVLQEANRPRPLAFNSNLHKILNSELKLLYTALTRARVNLWIFDADETNRAPMFDYFKTLKLVQPINTHNLKEKGFYPFPFFLFFPTTFFLPFCVCFSFSCFVFFLLLFCVFPSLVLCFSFSCFVFFFPSLFSVFFSFPFFCFFSFPFFCFFFLPFFLFFFSFPFFCFFFPSFFLFFFFPSLFSVFFSFPFFCFFFPSLFSVFFFLPFFLFFFSFPFFCFFFPSLFSVFFPSLFFLPFFPSPFFPFFPSLFLFFFPFFSFPFFVFFLRRSLFEIAAKCYHHGGYVQQEKTALANHQALTAQRCSDPHRKKEHYLQAAQLYIECHQHIKAAKCLGCAKEKLFSAELFEKCQEYDIAGRIYLSLEMPHKASHCYEILQQFDKTVDILHDNKMYDHAIDAIQRYNNLVESYDKKGEEVPEILLNHKPQKDINYLCYQSANSHYKNRNFDQMKIVLHQLPSAEKMEFLEKNGLINLAADMLFEEGLLEQSIQLLRRNGKYEKCIQLARSGTDEVLANCLYTFAQYKYVQLKQLDEDSDLSVLKNETTLLLEEAKACYQRKADMNGYGLCLLLLSMMNKDKENAAEALTKFLLISPRPNVAGCLQSAVVLIEFLQFDENSYNCQFRDPRPTNTFTSLEFDSKGIDERQYDNTGEYDIDDETDEYGFTETEQYQARQFSEKLKAVSIISRAYLAYKFRCACSQLAYKLSKYIAGESEMDYFSDIKLSEAGCNICGLSFETVLAPEMLLDASMTEKELTDNTGEDTTKKSKMAQHKEKSDHVSKEIQFRRCIKKHRQEFIPVVKKTHELLSTYEQKDLNEELEYHFKKLNNCANELDQMTIKMCKEASWNKLPLSKLDELKGNLATTEKVSKTQIARVARDKVLPEVLEEDETDDLVDTQDPRQIQTKIYKKKN</sequence>
<dbReference type="Gene3D" id="1.25.40.10">
    <property type="entry name" value="Tetratricopeptide repeat domain"/>
    <property type="match status" value="2"/>
</dbReference>
<feature type="region of interest" description="Disordered" evidence="8">
    <location>
        <begin position="965"/>
        <end position="994"/>
    </location>
</feature>
<keyword evidence="3 7" id="KW-0347">Helicase</keyword>
<feature type="compositionally biased region" description="Basic and acidic residues" evidence="8">
    <location>
        <begin position="1704"/>
        <end position="1730"/>
    </location>
</feature>
<feature type="binding site" evidence="7">
    <location>
        <begin position="1659"/>
        <end position="1666"/>
    </location>
    <ligand>
        <name>ATP</name>
        <dbReference type="ChEBI" id="CHEBI:30616"/>
    </ligand>
</feature>
<gene>
    <name evidence="11" type="ORF">SPHA_51664</name>
</gene>
<feature type="region of interest" description="Disordered" evidence="8">
    <location>
        <begin position="1704"/>
        <end position="1733"/>
    </location>
</feature>
<dbReference type="Proteomes" id="UP000597762">
    <property type="component" value="Unassembled WGS sequence"/>
</dbReference>
<feature type="repeat" description="ANK" evidence="5">
    <location>
        <begin position="584"/>
        <end position="622"/>
    </location>
</feature>
<dbReference type="GO" id="GO:0016787">
    <property type="term" value="F:hydrolase activity"/>
    <property type="evidence" value="ECO:0007669"/>
    <property type="project" value="UniProtKB-UniRule"/>
</dbReference>
<dbReference type="Gene3D" id="1.25.40.20">
    <property type="entry name" value="Ankyrin repeat-containing domain"/>
    <property type="match status" value="2"/>
</dbReference>
<dbReference type="InterPro" id="IPR002110">
    <property type="entry name" value="Ankyrin_rpt"/>
</dbReference>
<feature type="region of interest" description="Disordered" evidence="8">
    <location>
        <begin position="2981"/>
        <end position="3005"/>
    </location>
</feature>
<dbReference type="GO" id="GO:0005524">
    <property type="term" value="F:ATP binding"/>
    <property type="evidence" value="ECO:0007669"/>
    <property type="project" value="UniProtKB-UniRule"/>
</dbReference>